<organism evidence="2 3">
    <name type="scientific">Micromonas commoda (strain RCC299 / NOUM17 / CCMP2709)</name>
    <name type="common">Picoplanktonic green alga</name>
    <dbReference type="NCBI Taxonomy" id="296587"/>
    <lineage>
        <taxon>Eukaryota</taxon>
        <taxon>Viridiplantae</taxon>
        <taxon>Chlorophyta</taxon>
        <taxon>Mamiellophyceae</taxon>
        <taxon>Mamiellales</taxon>
        <taxon>Mamiellaceae</taxon>
        <taxon>Micromonas</taxon>
    </lineage>
</organism>
<dbReference type="GeneID" id="8246442"/>
<dbReference type="InParanoid" id="C1EC44"/>
<dbReference type="RefSeq" id="XP_002504577.1">
    <property type="nucleotide sequence ID" value="XM_002504531.1"/>
</dbReference>
<dbReference type="KEGG" id="mis:MICPUN_61287"/>
<dbReference type="InterPro" id="IPR014990">
    <property type="entry name" value="DUF1838"/>
</dbReference>
<dbReference type="eggNOG" id="ENOG502SVRE">
    <property type="taxonomic scope" value="Eukaryota"/>
</dbReference>
<reference evidence="2 3" key="1">
    <citation type="journal article" date="2009" name="Science">
        <title>Green evolution and dynamic adaptations revealed by genomes of the marine picoeukaryotes Micromonas.</title>
        <authorList>
            <person name="Worden A.Z."/>
            <person name="Lee J.H."/>
            <person name="Mock T."/>
            <person name="Rouze P."/>
            <person name="Simmons M.P."/>
            <person name="Aerts A.L."/>
            <person name="Allen A.E."/>
            <person name="Cuvelier M.L."/>
            <person name="Derelle E."/>
            <person name="Everett M.V."/>
            <person name="Foulon E."/>
            <person name="Grimwood J."/>
            <person name="Gundlach H."/>
            <person name="Henrissat B."/>
            <person name="Napoli C."/>
            <person name="McDonald S.M."/>
            <person name="Parker M.S."/>
            <person name="Rombauts S."/>
            <person name="Salamov A."/>
            <person name="Von Dassow P."/>
            <person name="Badger J.H."/>
            <person name="Coutinho P.M."/>
            <person name="Demir E."/>
            <person name="Dubchak I."/>
            <person name="Gentemann C."/>
            <person name="Eikrem W."/>
            <person name="Gready J.E."/>
            <person name="John U."/>
            <person name="Lanier W."/>
            <person name="Lindquist E.A."/>
            <person name="Lucas S."/>
            <person name="Mayer K.F."/>
            <person name="Moreau H."/>
            <person name="Not F."/>
            <person name="Otillar R."/>
            <person name="Panaud O."/>
            <person name="Pangilinan J."/>
            <person name="Paulsen I."/>
            <person name="Piegu B."/>
            <person name="Poliakov A."/>
            <person name="Robbens S."/>
            <person name="Schmutz J."/>
            <person name="Toulza E."/>
            <person name="Wyss T."/>
            <person name="Zelensky A."/>
            <person name="Zhou K."/>
            <person name="Armbrust E.V."/>
            <person name="Bhattacharya D."/>
            <person name="Goodenough U.W."/>
            <person name="Van de Peer Y."/>
            <person name="Grigoriev I.V."/>
        </authorList>
    </citation>
    <scope>NUCLEOTIDE SEQUENCE [LARGE SCALE GENOMIC DNA]</scope>
    <source>
        <strain evidence="3">RCC299 / NOUM17</strain>
    </source>
</reference>
<keyword evidence="3" id="KW-1185">Reference proteome</keyword>
<dbReference type="AlphaFoldDB" id="C1EC44"/>
<evidence type="ECO:0000313" key="3">
    <source>
        <dbReference type="Proteomes" id="UP000002009"/>
    </source>
</evidence>
<dbReference type="Proteomes" id="UP000002009">
    <property type="component" value="Chromosome 9"/>
</dbReference>
<evidence type="ECO:0000256" key="1">
    <source>
        <dbReference type="SAM" id="MobiDB-lite"/>
    </source>
</evidence>
<sequence>MSPPIRRRAAASIKSPDARRTIPLSPLPRIGDHSAGTPLRSPVKYAVTKNLAERAAAKDHKETHPRDKENASPSPKRPIASKYSSAQAWLDDATHATPPPAGMTSDDYSSAKAWLADVKDEPATGWTRGDFRRWCSMKLGDGSSSVYWCIQGDLFEYPSGKLLAKVEGIDVARSVVESDGDACHQLSRKLFVFRDPRTGAVMKQFDGKPVTHVQYPYQHITYRRNAHGPVTTEVAMGAGKALTRMAGNAVEVRRIEGGAKACFTCPVFLDLDTDQGKYEAYENYDYFDDRDSDGDANRRTHRCVWTRFGPAAPMTEDGVLHALAWRVDTWREVPERIRKYVEREAPTWRDAPRDMDEIKRLQREVKAPPFGM</sequence>
<feature type="compositionally biased region" description="Basic and acidic residues" evidence="1">
    <location>
        <begin position="51"/>
        <end position="70"/>
    </location>
</feature>
<proteinExistence type="predicted"/>
<dbReference type="OrthoDB" id="43658at2759"/>
<feature type="region of interest" description="Disordered" evidence="1">
    <location>
        <begin position="1"/>
        <end position="84"/>
    </location>
</feature>
<evidence type="ECO:0000313" key="2">
    <source>
        <dbReference type="EMBL" id="ACO65835.1"/>
    </source>
</evidence>
<dbReference type="EMBL" id="CP001329">
    <property type="protein sequence ID" value="ACO65835.1"/>
    <property type="molecule type" value="Genomic_DNA"/>
</dbReference>
<accession>C1EC44</accession>
<dbReference type="Pfam" id="PF08894">
    <property type="entry name" value="DUF1838"/>
    <property type="match status" value="1"/>
</dbReference>
<protein>
    <submittedName>
        <fullName evidence="2">Uncharacterized protein</fullName>
    </submittedName>
</protein>
<gene>
    <name evidence="2" type="ORF">MICPUN_61287</name>
</gene>
<name>C1EC44_MICCC</name>